<evidence type="ECO:0000313" key="5">
    <source>
        <dbReference type="Proteomes" id="UP000535305"/>
    </source>
</evidence>
<gene>
    <name evidence="3" type="primary">ccoQ</name>
    <name evidence="2" type="ORF">CT510_01830</name>
    <name evidence="3" type="ORF">NCTC11541_00093</name>
</gene>
<dbReference type="OrthoDB" id="5334837at2"/>
<keyword evidence="1" id="KW-0812">Transmembrane</keyword>
<evidence type="ECO:0000313" key="4">
    <source>
        <dbReference type="Proteomes" id="UP000278157"/>
    </source>
</evidence>
<dbReference type="EMBL" id="AABVLA010000005">
    <property type="protein sequence ID" value="EAJ1621398.1"/>
    <property type="molecule type" value="Genomic_DNA"/>
</dbReference>
<keyword evidence="5" id="KW-1185">Reference proteome</keyword>
<organism evidence="3 4">
    <name type="scientific">Campylobacter upsaliensis</name>
    <dbReference type="NCBI Taxonomy" id="28080"/>
    <lineage>
        <taxon>Bacteria</taxon>
        <taxon>Pseudomonadati</taxon>
        <taxon>Campylobacterota</taxon>
        <taxon>Epsilonproteobacteria</taxon>
        <taxon>Campylobacterales</taxon>
        <taxon>Campylobacteraceae</taxon>
        <taxon>Campylobacter</taxon>
    </lineage>
</organism>
<dbReference type="Proteomes" id="UP000278157">
    <property type="component" value="Chromosome"/>
</dbReference>
<dbReference type="RefSeq" id="WP_004276660.1">
    <property type="nucleotide sequence ID" value="NZ_CABKPM010000001.1"/>
</dbReference>
<dbReference type="Pfam" id="PF05545">
    <property type="entry name" value="FixQ"/>
    <property type="match status" value="1"/>
</dbReference>
<dbReference type="AlphaFoldDB" id="A0A381DRY6"/>
<reference evidence="2 5" key="1">
    <citation type="submission" date="2018-06" db="EMBL/GenBank/DDBJ databases">
        <authorList>
            <consortium name="PulseNet: The National Subtyping Network for Foodborne Disease Surveillance"/>
            <person name="Tarr C.L."/>
            <person name="Trees E."/>
            <person name="Katz L.S."/>
            <person name="Carleton-Romer H.A."/>
            <person name="Stroika S."/>
            <person name="Kucerova Z."/>
            <person name="Roache K.F."/>
            <person name="Sabol A.L."/>
            <person name="Besser J."/>
            <person name="Gerner-Smidt P."/>
        </authorList>
    </citation>
    <scope>NUCLEOTIDE SEQUENCE [LARGE SCALE GENOMIC DNA]</scope>
    <source>
        <strain evidence="2 5">PNUSAC003104</strain>
    </source>
</reference>
<dbReference type="Proteomes" id="UP000535305">
    <property type="component" value="Unassembled WGS sequence"/>
</dbReference>
<proteinExistence type="predicted"/>
<name>A0A381DRY6_CAMUP</name>
<keyword evidence="1" id="KW-0472">Membrane</keyword>
<protein>
    <submittedName>
        <fullName evidence="2">Cytochrome c oxidase, cbb3-type, CcoQ subunit</fullName>
    </submittedName>
    <submittedName>
        <fullName evidence="3">Cytochrome c oxidase, cbb3-type, subunit IV</fullName>
    </submittedName>
</protein>
<keyword evidence="1" id="KW-1133">Transmembrane helix</keyword>
<accession>A0A381DRY6</accession>
<evidence type="ECO:0000313" key="2">
    <source>
        <dbReference type="EMBL" id="EAJ1621398.1"/>
    </source>
</evidence>
<evidence type="ECO:0000313" key="3">
    <source>
        <dbReference type="EMBL" id="VEG84078.1"/>
    </source>
</evidence>
<dbReference type="InterPro" id="IPR008621">
    <property type="entry name" value="Cbb3-typ_cyt_oxidase_comp"/>
</dbReference>
<reference evidence="3 4" key="2">
    <citation type="submission" date="2018-12" db="EMBL/GenBank/DDBJ databases">
        <authorList>
            <consortium name="Pathogen Informatics"/>
        </authorList>
    </citation>
    <scope>NUCLEOTIDE SEQUENCE [LARGE SCALE GENOMIC DNA]</scope>
    <source>
        <strain evidence="3 4">NCTC11541</strain>
    </source>
</reference>
<dbReference type="NCBIfam" id="TIGR02736">
    <property type="entry name" value="cbb3_Q_epsi"/>
    <property type="match status" value="1"/>
</dbReference>
<dbReference type="EMBL" id="LR134372">
    <property type="protein sequence ID" value="VEG84078.1"/>
    <property type="molecule type" value="Genomic_DNA"/>
</dbReference>
<evidence type="ECO:0000256" key="1">
    <source>
        <dbReference type="SAM" id="Phobius"/>
    </source>
</evidence>
<sequence>MQDLEIFFSVIGQLLSFNLSGIEKREWEIFQGYGFFSLVVFLVVVLYAYWFHLYRSEKRGERNYEKYADLALNDELDDRILENKRSA</sequence>
<dbReference type="GeneID" id="58536766"/>
<dbReference type="InterPro" id="IPR014107">
    <property type="entry name" value="Cyt_c_oxidase_cbb3_CcoQ"/>
</dbReference>
<feature type="transmembrane region" description="Helical" evidence="1">
    <location>
        <begin position="33"/>
        <end position="54"/>
    </location>
</feature>